<gene>
    <name evidence="1" type="ORF">METZ01_LOCUS102746</name>
</gene>
<evidence type="ECO:0000313" key="1">
    <source>
        <dbReference type="EMBL" id="SVA49892.1"/>
    </source>
</evidence>
<name>A0A381WBN2_9ZZZZ</name>
<dbReference type="SUPFAM" id="SSF53706">
    <property type="entry name" value="Formate dehydrogenase/DMSO reductase, domains 1-3"/>
    <property type="match status" value="1"/>
</dbReference>
<dbReference type="EMBL" id="UINC01011292">
    <property type="protein sequence ID" value="SVA49892.1"/>
    <property type="molecule type" value="Genomic_DNA"/>
</dbReference>
<sequence>MTKKFTGTHWGTYIHEVKNKKTLFNYWKKDPNPSEFGLNFVSAAKDSLRIRQPHVRKGWLEKNKSLRGKDTYIPVSWEDAISFAAKELK</sequence>
<dbReference type="AlphaFoldDB" id="A0A381WBN2"/>
<protein>
    <recommendedName>
        <fullName evidence="2">Molybdopterin oxidoreductase domain-containing protein</fullName>
    </recommendedName>
</protein>
<accession>A0A381WBN2</accession>
<evidence type="ECO:0008006" key="2">
    <source>
        <dbReference type="Google" id="ProtNLM"/>
    </source>
</evidence>
<proteinExistence type="predicted"/>
<organism evidence="1">
    <name type="scientific">marine metagenome</name>
    <dbReference type="NCBI Taxonomy" id="408172"/>
    <lineage>
        <taxon>unclassified sequences</taxon>
        <taxon>metagenomes</taxon>
        <taxon>ecological metagenomes</taxon>
    </lineage>
</organism>
<dbReference type="Gene3D" id="3.40.50.740">
    <property type="match status" value="1"/>
</dbReference>
<feature type="non-terminal residue" evidence="1">
    <location>
        <position position="89"/>
    </location>
</feature>
<reference evidence="1" key="1">
    <citation type="submission" date="2018-05" db="EMBL/GenBank/DDBJ databases">
        <authorList>
            <person name="Lanie J.A."/>
            <person name="Ng W.-L."/>
            <person name="Kazmierczak K.M."/>
            <person name="Andrzejewski T.M."/>
            <person name="Davidsen T.M."/>
            <person name="Wayne K.J."/>
            <person name="Tettelin H."/>
            <person name="Glass J.I."/>
            <person name="Rusch D."/>
            <person name="Podicherti R."/>
            <person name="Tsui H.-C.T."/>
            <person name="Winkler M.E."/>
        </authorList>
    </citation>
    <scope>NUCLEOTIDE SEQUENCE</scope>
</reference>